<organism evidence="2 3">
    <name type="scientific">Diacronema lutheri</name>
    <name type="common">Unicellular marine alga</name>
    <name type="synonym">Monochrysis lutheri</name>
    <dbReference type="NCBI Taxonomy" id="2081491"/>
    <lineage>
        <taxon>Eukaryota</taxon>
        <taxon>Haptista</taxon>
        <taxon>Haptophyta</taxon>
        <taxon>Pavlovophyceae</taxon>
        <taxon>Pavlovales</taxon>
        <taxon>Pavlovaceae</taxon>
        <taxon>Diacronema</taxon>
    </lineage>
</organism>
<keyword evidence="3" id="KW-1185">Reference proteome</keyword>
<evidence type="ECO:0000313" key="3">
    <source>
        <dbReference type="Proteomes" id="UP000751190"/>
    </source>
</evidence>
<reference evidence="2" key="1">
    <citation type="submission" date="2021-05" db="EMBL/GenBank/DDBJ databases">
        <title>The genome of the haptophyte Pavlova lutheri (Diacronema luteri, Pavlovales) - a model for lipid biosynthesis in eukaryotic algae.</title>
        <authorList>
            <person name="Hulatt C.J."/>
            <person name="Posewitz M.C."/>
        </authorList>
    </citation>
    <scope>NUCLEOTIDE SEQUENCE</scope>
    <source>
        <strain evidence="2">NIVA-4/92</strain>
    </source>
</reference>
<comment type="caution">
    <text evidence="2">The sequence shown here is derived from an EMBL/GenBank/DDBJ whole genome shotgun (WGS) entry which is preliminary data.</text>
</comment>
<evidence type="ECO:0000313" key="2">
    <source>
        <dbReference type="EMBL" id="KAG8460011.1"/>
    </source>
</evidence>
<feature type="compositionally biased region" description="Low complexity" evidence="1">
    <location>
        <begin position="404"/>
        <end position="417"/>
    </location>
</feature>
<dbReference type="Proteomes" id="UP000751190">
    <property type="component" value="Unassembled WGS sequence"/>
</dbReference>
<feature type="compositionally biased region" description="Low complexity" evidence="1">
    <location>
        <begin position="288"/>
        <end position="311"/>
    </location>
</feature>
<dbReference type="EMBL" id="JAGTXO010000036">
    <property type="protein sequence ID" value="KAG8460011.1"/>
    <property type="molecule type" value="Genomic_DNA"/>
</dbReference>
<proteinExistence type="predicted"/>
<feature type="compositionally biased region" description="Low complexity" evidence="1">
    <location>
        <begin position="253"/>
        <end position="263"/>
    </location>
</feature>
<dbReference type="AlphaFoldDB" id="A0A8J6C6D5"/>
<feature type="region of interest" description="Disordered" evidence="1">
    <location>
        <begin position="42"/>
        <end position="82"/>
    </location>
</feature>
<sequence length="449" mass="45342">MGSSPRFRERAARRFHRVISIPPKSDVMLIIPLASTAAREQRALASRASPEGTACGSPSTRVQPSSTSSSSSGRASSTAGTENVAEGDLHCCLEEILALAASDEVRGTAATRIPQLVEDVTRDMSELREERVTAEWLLDAAGGGGHLAGPSAHVTSAAPFAAAAASSDELAAACCRTAPANRQQSALLLCAGLAVAVASGAAVRGAREASTLADELRLSRGECRQLRAQLAYAHDAAGAARQPASARPHEAPRAGGAQAAPGAENTPSAEGLARGDVHASPATTAMRADAPSADAPSADAPPADAPSADAPTRGVARADDPIRAASRGPSRDDSEARANELGLYAVPAGVGNATRTDAAHGPPDWRASLEALVAWMTHQLAAEPTAHAHAQSGRVSGAPPPHWACAPSVARPAARSASGDKLTARAHGAKPSAHGHVLAPARAPALAVG</sequence>
<name>A0A8J6C6D5_DIALT</name>
<evidence type="ECO:0000256" key="1">
    <source>
        <dbReference type="SAM" id="MobiDB-lite"/>
    </source>
</evidence>
<feature type="compositionally biased region" description="Low complexity" evidence="1">
    <location>
        <begin position="57"/>
        <end position="81"/>
    </location>
</feature>
<feature type="region of interest" description="Disordered" evidence="1">
    <location>
        <begin position="384"/>
        <end position="436"/>
    </location>
</feature>
<protein>
    <submittedName>
        <fullName evidence="2">Uncharacterized protein</fullName>
    </submittedName>
</protein>
<gene>
    <name evidence="2" type="ORF">KFE25_011060</name>
</gene>
<accession>A0A8J6C6D5</accession>
<dbReference type="OrthoDB" id="10661566at2759"/>
<feature type="region of interest" description="Disordered" evidence="1">
    <location>
        <begin position="238"/>
        <end position="274"/>
    </location>
</feature>
<feature type="region of interest" description="Disordered" evidence="1">
    <location>
        <begin position="286"/>
        <end position="336"/>
    </location>
</feature>